<evidence type="ECO:0000313" key="2">
    <source>
        <dbReference type="Proteomes" id="UP000266327"/>
    </source>
</evidence>
<protein>
    <submittedName>
        <fullName evidence="1">Uncharacterized protein</fullName>
    </submittedName>
</protein>
<organism evidence="1 2">
    <name type="scientific">Noviherbaspirillum sedimenti</name>
    <dbReference type="NCBI Taxonomy" id="2320865"/>
    <lineage>
        <taxon>Bacteria</taxon>
        <taxon>Pseudomonadati</taxon>
        <taxon>Pseudomonadota</taxon>
        <taxon>Betaproteobacteria</taxon>
        <taxon>Burkholderiales</taxon>
        <taxon>Oxalobacteraceae</taxon>
        <taxon>Noviherbaspirillum</taxon>
    </lineage>
</organism>
<gene>
    <name evidence="1" type="ORF">D3878_14525</name>
</gene>
<dbReference type="EMBL" id="QYUQ01000002">
    <property type="protein sequence ID" value="RJG02640.1"/>
    <property type="molecule type" value="Genomic_DNA"/>
</dbReference>
<comment type="caution">
    <text evidence="1">The sequence shown here is derived from an EMBL/GenBank/DDBJ whole genome shotgun (WGS) entry which is preliminary data.</text>
</comment>
<dbReference type="AlphaFoldDB" id="A0A3A3GNV9"/>
<dbReference type="RefSeq" id="WP_119786143.1">
    <property type="nucleotide sequence ID" value="NZ_QYUQ01000002.1"/>
</dbReference>
<keyword evidence="2" id="KW-1185">Reference proteome</keyword>
<dbReference type="Proteomes" id="UP000266327">
    <property type="component" value="Unassembled WGS sequence"/>
</dbReference>
<accession>A0A3A3GNV9</accession>
<proteinExistence type="predicted"/>
<dbReference type="OrthoDB" id="8812921at2"/>
<sequence>MNHRKKKHRIYAMSKTYHESRHWLTDEEYAWKFMRPVGREFASPDFERLAELDALADAAVAAANLAATSMDETERFVHESNQRIQSMEWVHAKTRNSHDDRG</sequence>
<evidence type="ECO:0000313" key="1">
    <source>
        <dbReference type="EMBL" id="RJG02640.1"/>
    </source>
</evidence>
<reference evidence="2" key="1">
    <citation type="submission" date="2018-09" db="EMBL/GenBank/DDBJ databases">
        <authorList>
            <person name="Zhu H."/>
        </authorList>
    </citation>
    <scope>NUCLEOTIDE SEQUENCE [LARGE SCALE GENOMIC DNA]</scope>
    <source>
        <strain evidence="2">K1S02-23</strain>
    </source>
</reference>
<name>A0A3A3GNV9_9BURK</name>